<accession>A0A7S2EQH7</accession>
<dbReference type="EMBL" id="HBGN01033292">
    <property type="protein sequence ID" value="CAD9350535.1"/>
    <property type="molecule type" value="Transcribed_RNA"/>
</dbReference>
<evidence type="ECO:0000313" key="1">
    <source>
        <dbReference type="EMBL" id="CAD9350535.1"/>
    </source>
</evidence>
<proteinExistence type="predicted"/>
<dbReference type="AlphaFoldDB" id="A0A7S2EQH7"/>
<organism evidence="1">
    <name type="scientific">Ditylum brightwellii</name>
    <dbReference type="NCBI Taxonomy" id="49249"/>
    <lineage>
        <taxon>Eukaryota</taxon>
        <taxon>Sar</taxon>
        <taxon>Stramenopiles</taxon>
        <taxon>Ochrophyta</taxon>
        <taxon>Bacillariophyta</taxon>
        <taxon>Mediophyceae</taxon>
        <taxon>Lithodesmiophycidae</taxon>
        <taxon>Lithodesmiales</taxon>
        <taxon>Lithodesmiaceae</taxon>
        <taxon>Ditylum</taxon>
    </lineage>
</organism>
<name>A0A7S2EQH7_9STRA</name>
<sequence>MDFVCGTLQRYFFDTALDTAHATPADAFLPLLMHSFSSRFVYLNKQRFQAAISGVITKWQSSKTAVEMHKIVSTAFAVMTEQQAIVIKCTRFNKMNTHLSSKVAMGCV</sequence>
<reference evidence="1" key="1">
    <citation type="submission" date="2021-01" db="EMBL/GenBank/DDBJ databases">
        <authorList>
            <person name="Corre E."/>
            <person name="Pelletier E."/>
            <person name="Niang G."/>
            <person name="Scheremetjew M."/>
            <person name="Finn R."/>
            <person name="Kale V."/>
            <person name="Holt S."/>
            <person name="Cochrane G."/>
            <person name="Meng A."/>
            <person name="Brown T."/>
            <person name="Cohen L."/>
        </authorList>
    </citation>
    <scope>NUCLEOTIDE SEQUENCE</scope>
    <source>
        <strain evidence="1">Pop2</strain>
    </source>
</reference>
<protein>
    <submittedName>
        <fullName evidence="1">Uncharacterized protein</fullName>
    </submittedName>
</protein>
<gene>
    <name evidence="1" type="ORF">DBRI1063_LOCUS21506</name>
</gene>